<dbReference type="InterPro" id="IPR001279">
    <property type="entry name" value="Metallo-B-lactamas"/>
</dbReference>
<evidence type="ECO:0000256" key="4">
    <source>
        <dbReference type="ARBA" id="ARBA00022833"/>
    </source>
</evidence>
<comment type="cofactor">
    <cofactor evidence="1">
        <name>Zn(2+)</name>
        <dbReference type="ChEBI" id="CHEBI:29105"/>
    </cofactor>
</comment>
<evidence type="ECO:0000256" key="1">
    <source>
        <dbReference type="ARBA" id="ARBA00001947"/>
    </source>
</evidence>
<dbReference type="SMART" id="SM00849">
    <property type="entry name" value="Lactamase_B"/>
    <property type="match status" value="1"/>
</dbReference>
<dbReference type="Proteomes" id="UP000434582">
    <property type="component" value="Unassembled WGS sequence"/>
</dbReference>
<evidence type="ECO:0000313" key="6">
    <source>
        <dbReference type="EMBL" id="MQX37149.1"/>
    </source>
</evidence>
<dbReference type="CDD" id="cd07737">
    <property type="entry name" value="YcbL-like_MBL-fold"/>
    <property type="match status" value="1"/>
</dbReference>
<dbReference type="PANTHER" id="PTHR46233">
    <property type="entry name" value="HYDROXYACYLGLUTATHIONE HYDROLASE GLOC"/>
    <property type="match status" value="1"/>
</dbReference>
<dbReference type="InterPro" id="IPR036866">
    <property type="entry name" value="RibonucZ/Hydroxyglut_hydro"/>
</dbReference>
<sequence length="212" mass="22825">MALSVVVIPVTAFQQNCSLVWDDATMAGALIDPGGEPDRLVAVARDKGVTLEKILLTHGHLDHIGAAGALARDLDVPIEGPHRDEAFWIDQLAQQCRMFGWPETPAPVVPTRWLDAGDTVTVGGIPFDVHHTPGHTPGHIVFVQPEARIAFVGDVLFAGSVGRTDFPRSDPQALIRAIKETLLPLGDDITFVPGHGPASTFEAERRGNPFLR</sequence>
<dbReference type="Pfam" id="PF00753">
    <property type="entry name" value="Lactamase_B"/>
    <property type="match status" value="1"/>
</dbReference>
<dbReference type="OrthoDB" id="9802991at2"/>
<dbReference type="AlphaFoldDB" id="A0A7X2D3A0"/>
<dbReference type="SUPFAM" id="SSF56281">
    <property type="entry name" value="Metallo-hydrolase/oxidoreductase"/>
    <property type="match status" value="1"/>
</dbReference>
<evidence type="ECO:0000256" key="3">
    <source>
        <dbReference type="ARBA" id="ARBA00022801"/>
    </source>
</evidence>
<gene>
    <name evidence="6" type="ORF">GHC57_11525</name>
</gene>
<evidence type="ECO:0000313" key="7">
    <source>
        <dbReference type="Proteomes" id="UP000434582"/>
    </source>
</evidence>
<comment type="caution">
    <text evidence="6">The sequence shown here is derived from an EMBL/GenBank/DDBJ whole genome shotgun (WGS) entry which is preliminary data.</text>
</comment>
<keyword evidence="7" id="KW-1185">Reference proteome</keyword>
<evidence type="ECO:0000259" key="5">
    <source>
        <dbReference type="SMART" id="SM00849"/>
    </source>
</evidence>
<protein>
    <submittedName>
        <fullName evidence="6">MBL fold metallo-hydrolase</fullName>
    </submittedName>
</protein>
<dbReference type="EMBL" id="WIVE01000034">
    <property type="protein sequence ID" value="MQX37149.1"/>
    <property type="molecule type" value="Genomic_DNA"/>
</dbReference>
<evidence type="ECO:0000256" key="2">
    <source>
        <dbReference type="ARBA" id="ARBA00022723"/>
    </source>
</evidence>
<feature type="domain" description="Metallo-beta-lactamase" evidence="5">
    <location>
        <begin position="14"/>
        <end position="195"/>
    </location>
</feature>
<dbReference type="RefSeq" id="WP_153344342.1">
    <property type="nucleotide sequence ID" value="NZ_WIVE01000034.1"/>
</dbReference>
<dbReference type="GO" id="GO:0046872">
    <property type="term" value="F:metal ion binding"/>
    <property type="evidence" value="ECO:0007669"/>
    <property type="project" value="UniProtKB-KW"/>
</dbReference>
<organism evidence="6 7">
    <name type="scientific">Roseospira navarrensis</name>
    <dbReference type="NCBI Taxonomy" id="140058"/>
    <lineage>
        <taxon>Bacteria</taxon>
        <taxon>Pseudomonadati</taxon>
        <taxon>Pseudomonadota</taxon>
        <taxon>Alphaproteobacteria</taxon>
        <taxon>Rhodospirillales</taxon>
        <taxon>Rhodospirillaceae</taxon>
        <taxon>Roseospira</taxon>
    </lineage>
</organism>
<dbReference type="PANTHER" id="PTHR46233:SF3">
    <property type="entry name" value="HYDROXYACYLGLUTATHIONE HYDROLASE GLOC"/>
    <property type="match status" value="1"/>
</dbReference>
<keyword evidence="2" id="KW-0479">Metal-binding</keyword>
<dbReference type="Gene3D" id="3.60.15.10">
    <property type="entry name" value="Ribonuclease Z/Hydroxyacylglutathione hydrolase-like"/>
    <property type="match status" value="1"/>
</dbReference>
<name>A0A7X2D3A0_9PROT</name>
<dbReference type="InterPro" id="IPR051453">
    <property type="entry name" value="MBL_Glyoxalase_II"/>
</dbReference>
<proteinExistence type="predicted"/>
<keyword evidence="4" id="KW-0862">Zinc</keyword>
<dbReference type="GO" id="GO:0016787">
    <property type="term" value="F:hydrolase activity"/>
    <property type="evidence" value="ECO:0007669"/>
    <property type="project" value="UniProtKB-KW"/>
</dbReference>
<keyword evidence="3 6" id="KW-0378">Hydrolase</keyword>
<reference evidence="6 7" key="1">
    <citation type="submission" date="2019-10" db="EMBL/GenBank/DDBJ databases">
        <title>Draft whole-genome sequence of the purple nonsulfur photosynthetic bacterium Roseospira navarrensis DSM 15114.</title>
        <authorList>
            <person name="Kyndt J.A."/>
            <person name="Meyer T.E."/>
        </authorList>
    </citation>
    <scope>NUCLEOTIDE SEQUENCE [LARGE SCALE GENOMIC DNA]</scope>
    <source>
        <strain evidence="6 7">DSM 15114</strain>
    </source>
</reference>
<accession>A0A7X2D3A0</accession>